<protein>
    <submittedName>
        <fullName evidence="3">4fe-4s ferredoxin iron-sulfur binding domain protein</fullName>
    </submittedName>
</protein>
<keyword evidence="4" id="KW-1185">Reference proteome</keyword>
<evidence type="ECO:0000256" key="1">
    <source>
        <dbReference type="SAM" id="SignalP"/>
    </source>
</evidence>
<feature type="chain" id="PRO_5004901047" evidence="1">
    <location>
        <begin position="18"/>
        <end position="396"/>
    </location>
</feature>
<accession>W7TND0</accession>
<gene>
    <name evidence="3" type="ORF">Naga_100177g10</name>
</gene>
<comment type="caution">
    <text evidence="3">The sequence shown here is derived from an EMBL/GenBank/DDBJ whole genome shotgun (WGS) entry which is preliminary data.</text>
</comment>
<sequence length="396" mass="42719">MLKWSLWIVWLPFLVLSRPTFLHSFSKANYMWSSLLPFSKSRAMPLLCASTQQNSRDLTDLTDLRSLLTEAVELMSDDPKSALSEGRWVKLICGASYQDLPRVKALCFAYTLAGVDCIDMSASQAVVTAAEEGVGAAMLLAEQVLEAVPYQVEAADVLTSLAGRIDALEIHTNASASSAGRDPFEDLCRRIRPQASGLRAVSVSFPFMGTAGTAAFLKSRNAVFGRCFGPDDERPFTGVLAGVGDSPPPRPLHIWQTDGRPMSGDIGRGTTLSAVKFAQVVLRSQALPWASSMVSEDEHFLQLAGGTNAYTAEKLADEGLLSPASVVRGQSDATQEKDRSAWVHGLAFGGFARMEVDRIMSQWGLGPEASLIEAPPDALLAVLRAAFGVVRPIKKR</sequence>
<feature type="domain" description="Iron-sulphur binding protein LdpA C-terminal" evidence="2">
    <location>
        <begin position="164"/>
        <end position="390"/>
    </location>
</feature>
<organism evidence="3 4">
    <name type="scientific">Nannochloropsis gaditana</name>
    <dbReference type="NCBI Taxonomy" id="72520"/>
    <lineage>
        <taxon>Eukaryota</taxon>
        <taxon>Sar</taxon>
        <taxon>Stramenopiles</taxon>
        <taxon>Ochrophyta</taxon>
        <taxon>Eustigmatophyceae</taxon>
        <taxon>Eustigmatales</taxon>
        <taxon>Monodopsidaceae</taxon>
        <taxon>Nannochloropsis</taxon>
    </lineage>
</organism>
<dbReference type="OrthoDB" id="204405at2759"/>
<dbReference type="Proteomes" id="UP000019335">
    <property type="component" value="Chromosome 4"/>
</dbReference>
<evidence type="ECO:0000313" key="3">
    <source>
        <dbReference type="EMBL" id="EWM28645.1"/>
    </source>
</evidence>
<dbReference type="Pfam" id="PF12617">
    <property type="entry name" value="LdpA_C"/>
    <property type="match status" value="1"/>
</dbReference>
<name>W7TND0_9STRA</name>
<dbReference type="AlphaFoldDB" id="W7TND0"/>
<dbReference type="EMBL" id="AZIL01000276">
    <property type="protein sequence ID" value="EWM28645.1"/>
    <property type="molecule type" value="Genomic_DNA"/>
</dbReference>
<proteinExistence type="predicted"/>
<feature type="signal peptide" evidence="1">
    <location>
        <begin position="1"/>
        <end position="17"/>
    </location>
</feature>
<keyword evidence="1" id="KW-0732">Signal</keyword>
<dbReference type="InterPro" id="IPR021039">
    <property type="entry name" value="Fe-S-bd_prot_LdpA_C"/>
</dbReference>
<reference evidence="3 4" key="1">
    <citation type="journal article" date="2014" name="Mol. Plant">
        <title>Chromosome Scale Genome Assembly and Transcriptome Profiling of Nannochloropsis gaditana in Nitrogen Depletion.</title>
        <authorList>
            <person name="Corteggiani Carpinelli E."/>
            <person name="Telatin A."/>
            <person name="Vitulo N."/>
            <person name="Forcato C."/>
            <person name="D'Angelo M."/>
            <person name="Schiavon R."/>
            <person name="Vezzi A."/>
            <person name="Giacometti G.M."/>
            <person name="Morosinotto T."/>
            <person name="Valle G."/>
        </authorList>
    </citation>
    <scope>NUCLEOTIDE SEQUENCE [LARGE SCALE GENOMIC DNA]</scope>
    <source>
        <strain evidence="3 4">B-31</strain>
    </source>
</reference>
<evidence type="ECO:0000313" key="4">
    <source>
        <dbReference type="Proteomes" id="UP000019335"/>
    </source>
</evidence>
<evidence type="ECO:0000259" key="2">
    <source>
        <dbReference type="Pfam" id="PF12617"/>
    </source>
</evidence>